<reference evidence="1 2" key="1">
    <citation type="submission" date="2020-04" db="EMBL/GenBank/DDBJ databases">
        <title>Plant Genome Project.</title>
        <authorList>
            <person name="Zhang R.-G."/>
        </authorList>
    </citation>
    <scope>NUCLEOTIDE SEQUENCE [LARGE SCALE GENOMIC DNA]</scope>
    <source>
        <strain evidence="1">YNK0</strain>
        <tissue evidence="1">Leaf</tissue>
    </source>
</reference>
<dbReference type="SUPFAM" id="SSF50998">
    <property type="entry name" value="Quinoprotein alcohol dehydrogenase-like"/>
    <property type="match status" value="1"/>
</dbReference>
<evidence type="ECO:0000313" key="1">
    <source>
        <dbReference type="EMBL" id="KAF8393673.1"/>
    </source>
</evidence>
<name>A0A835D7U5_TETSI</name>
<proteinExistence type="predicted"/>
<dbReference type="InterPro" id="IPR015943">
    <property type="entry name" value="WD40/YVTN_repeat-like_dom_sf"/>
</dbReference>
<dbReference type="InterPro" id="IPR011047">
    <property type="entry name" value="Quinoprotein_ADH-like_sf"/>
</dbReference>
<dbReference type="OMA" id="TYDANAH"/>
<dbReference type="EMBL" id="JABCRI010000015">
    <property type="protein sequence ID" value="KAF8393673.1"/>
    <property type="molecule type" value="Genomic_DNA"/>
</dbReference>
<dbReference type="Proteomes" id="UP000655225">
    <property type="component" value="Unassembled WGS sequence"/>
</dbReference>
<sequence length="460" mass="53237">MEKKSRLRLRVRVTAKKRGQEFKACDSVRKLRGSEICNSVKKLLRREIGGFRKMARGASSNAQEKFRNFQLQEEFDTYDPKAHMFLRLQFLKKRSKIIEIVAAKDVIFALAQSGLCAAFSRTTNRRICFLNISPDEVIRSLFYNKNNESLITVSVYASDHFSSLKCRTTPIEYIRRNQLDAGFSLFDSESLKWPGFVEFDDVNGKVLTYSAQDGIYKVFNLKNYDFLYSISDKNVQEIKIRAPGYVPLKILSIEDGTVLKSFHHLLHRNKKVDFIEQFNEKLLVKQENENLQILDVRNSDLTEVSRTEFMTPSAFIFLYENHLFLTFRNRKVAVWNFRGELVTSFEDHLLWHPDCNTNNIYITSEQDLIISYCKAEEGSKDDEEFGSINMSNIITGKCIAKISSSDPNLQISPRCRIGGSSWIRSTVREALEDVTALFYDEDQNEIYTGNKQGLIHVWSN</sequence>
<dbReference type="InterPro" id="IPR057221">
    <property type="entry name" value="DUF7899"/>
</dbReference>
<protein>
    <recommendedName>
        <fullName evidence="3">Transducin/WD40 repeat-like superfamily protein</fullName>
    </recommendedName>
</protein>
<organism evidence="1 2">
    <name type="scientific">Tetracentron sinense</name>
    <name type="common">Spur-leaf</name>
    <dbReference type="NCBI Taxonomy" id="13715"/>
    <lineage>
        <taxon>Eukaryota</taxon>
        <taxon>Viridiplantae</taxon>
        <taxon>Streptophyta</taxon>
        <taxon>Embryophyta</taxon>
        <taxon>Tracheophyta</taxon>
        <taxon>Spermatophyta</taxon>
        <taxon>Magnoliopsida</taxon>
        <taxon>Trochodendrales</taxon>
        <taxon>Trochodendraceae</taxon>
        <taxon>Tetracentron</taxon>
    </lineage>
</organism>
<dbReference type="OrthoDB" id="336008at2759"/>
<dbReference type="AlphaFoldDB" id="A0A835D7U5"/>
<dbReference type="Gene3D" id="2.130.10.10">
    <property type="entry name" value="YVTN repeat-like/Quinoprotein amine dehydrogenase"/>
    <property type="match status" value="1"/>
</dbReference>
<keyword evidence="2" id="KW-1185">Reference proteome</keyword>
<evidence type="ECO:0000313" key="2">
    <source>
        <dbReference type="Proteomes" id="UP000655225"/>
    </source>
</evidence>
<dbReference type="Pfam" id="PF25463">
    <property type="entry name" value="DUF7899"/>
    <property type="match status" value="1"/>
</dbReference>
<gene>
    <name evidence="1" type="ORF">HHK36_021919</name>
</gene>
<comment type="caution">
    <text evidence="1">The sequence shown here is derived from an EMBL/GenBank/DDBJ whole genome shotgun (WGS) entry which is preliminary data.</text>
</comment>
<dbReference type="PANTHER" id="PTHR31789:SF9">
    <property type="entry name" value="EXPRESSED PROTEIN"/>
    <property type="match status" value="1"/>
</dbReference>
<evidence type="ECO:0008006" key="3">
    <source>
        <dbReference type="Google" id="ProtNLM"/>
    </source>
</evidence>
<dbReference type="PANTHER" id="PTHR31789">
    <property type="entry name" value="OS05G0482600 PROTEIN"/>
    <property type="match status" value="1"/>
</dbReference>
<accession>A0A835D7U5</accession>